<protein>
    <submittedName>
        <fullName evidence="2">Uncharacterized protein</fullName>
    </submittedName>
</protein>
<dbReference type="SUPFAM" id="SSF55729">
    <property type="entry name" value="Acyl-CoA N-acyltransferases (Nat)"/>
    <property type="match status" value="1"/>
</dbReference>
<feature type="region of interest" description="Disordered" evidence="1">
    <location>
        <begin position="94"/>
        <end position="125"/>
    </location>
</feature>
<sequence>MLENRVCCFYDVLSTHDIESARRREDSSSQCHNRYILSSELQYNFMEFTVLGWPPEAPTLRLDYRSFAYAGKFVLSSVGKAVLRTEDSSEIFTSPEAHAHVDANESDRGQSMHADANTNHPTESDPYDHSVLAALSFSADRTDDTTLCYRYVSVRSDKRGSGLGPHLAASLTPHAVDRGYDRLRIAVNNPFAYEAMYRAGFAWTGRETGIAELVLERPAEIPATTTYEQYQSGLTEYRKRDYDDPESTFLANRQETDPPALHTAVNSTQ</sequence>
<dbReference type="AlphaFoldDB" id="A5YSH9"/>
<dbReference type="InterPro" id="IPR016181">
    <property type="entry name" value="Acyl_CoA_acyltransferase"/>
</dbReference>
<dbReference type="Gene3D" id="3.40.630.30">
    <property type="match status" value="1"/>
</dbReference>
<organism evidence="2">
    <name type="scientific">uncultured haloarchaeon</name>
    <dbReference type="NCBI Taxonomy" id="160804"/>
    <lineage>
        <taxon>Archaea</taxon>
        <taxon>Methanobacteriati</taxon>
        <taxon>Methanobacteriota</taxon>
        <taxon>Stenosarchaea group</taxon>
        <taxon>Halobacteria</taxon>
        <taxon>Halobacteriales</taxon>
        <taxon>Halobacteriaceae</taxon>
        <taxon>environmental samples</taxon>
    </lineage>
</organism>
<feature type="compositionally biased region" description="Basic and acidic residues" evidence="1">
    <location>
        <begin position="97"/>
        <end position="110"/>
    </location>
</feature>
<name>A5YSH9_9EURY</name>
<evidence type="ECO:0000313" key="2">
    <source>
        <dbReference type="EMBL" id="ABQ75936.1"/>
    </source>
</evidence>
<feature type="region of interest" description="Disordered" evidence="1">
    <location>
        <begin position="241"/>
        <end position="269"/>
    </location>
</feature>
<reference evidence="2" key="1">
    <citation type="journal article" date="2007" name="ISME J.">
        <title>Genomic plasticity in prokaryotes: the case of the square haloarchaeon.</title>
        <authorList>
            <person name="Cuadros-Orellana S."/>
            <person name="Martin-Cuadrado A.B."/>
            <person name="Legault B."/>
            <person name="D'Auria G."/>
            <person name="Zhaxybayeva O."/>
            <person name="Papke R.T."/>
            <person name="Rodriguez-Valera F."/>
        </authorList>
    </citation>
    <scope>NUCLEOTIDE SEQUENCE</scope>
</reference>
<dbReference type="EMBL" id="EF583991">
    <property type="protein sequence ID" value="ABQ75936.1"/>
    <property type="molecule type" value="Genomic_DNA"/>
</dbReference>
<evidence type="ECO:0000256" key="1">
    <source>
        <dbReference type="SAM" id="MobiDB-lite"/>
    </source>
</evidence>
<accession>A5YSH9</accession>
<proteinExistence type="predicted"/>